<evidence type="ECO:0000259" key="5">
    <source>
        <dbReference type="PROSITE" id="PS51078"/>
    </source>
</evidence>
<protein>
    <submittedName>
        <fullName evidence="6">Transcriptional regulator IclR</fullName>
    </submittedName>
</protein>
<sequence length="259" mass="28189">MSEEKIPSTHRDYISALATGLEVLGAFDGQNKEMTLSQVAEKMGIDRAKARRFLLTLHSLGYIRREGRLFALAPKVLSLGQAYTSSNGYIAVVEHYLKSITAELGESASLGKLDGQSVVYVARSPASHRLMSINITTGTRLPAPYTSMGRVLAAHLDASELTAWVNEAQLHPHTEKSITTAQALEQELIKVKQQGFSIVDQELEAGLRSVAVPVFSGKGELLGAMNLSTNALRVSLETITEHCIPVLKHAAEQIKQDLR</sequence>
<organism evidence="6 7">
    <name type="scientific">Alteromonas macleodii (strain English Channel 673)</name>
    <dbReference type="NCBI Taxonomy" id="1004788"/>
    <lineage>
        <taxon>Bacteria</taxon>
        <taxon>Pseudomonadati</taxon>
        <taxon>Pseudomonadota</taxon>
        <taxon>Gammaproteobacteria</taxon>
        <taxon>Alteromonadales</taxon>
        <taxon>Alteromonadaceae</taxon>
        <taxon>Alteromonas/Salinimonas group</taxon>
        <taxon>Alteromonas</taxon>
    </lineage>
</organism>
<dbReference type="Gene3D" id="1.10.10.10">
    <property type="entry name" value="Winged helix-like DNA-binding domain superfamily/Winged helix DNA-binding domain"/>
    <property type="match status" value="1"/>
</dbReference>
<reference evidence="7" key="1">
    <citation type="journal article" date="2012" name="Sci. Rep.">
        <title>Genomes of surface isolates of Alteromonas macleodii: the life of a widespread marine opportunistic copiotroph.</title>
        <authorList>
            <person name="Lopez-Perez M."/>
            <person name="Gonzaga A."/>
            <person name="Martin-Cuadrado A.B."/>
            <person name="Onyshchenko O."/>
            <person name="Ghavidel A."/>
            <person name="Ghai R."/>
            <person name="Rodriguez-Valera F."/>
        </authorList>
    </citation>
    <scope>NUCLEOTIDE SEQUENCE [LARGE SCALE GENOMIC DNA]</scope>
    <source>
        <strain evidence="7">English Channel 673</strain>
    </source>
</reference>
<feature type="domain" description="IclR-ED" evidence="5">
    <location>
        <begin position="75"/>
        <end position="259"/>
    </location>
</feature>
<dbReference type="InterPro" id="IPR036390">
    <property type="entry name" value="WH_DNA-bd_sf"/>
</dbReference>
<dbReference type="PROSITE" id="PS51077">
    <property type="entry name" value="HTH_ICLR"/>
    <property type="match status" value="1"/>
</dbReference>
<dbReference type="Gene3D" id="3.30.450.40">
    <property type="match status" value="1"/>
</dbReference>
<dbReference type="GO" id="GO:0003677">
    <property type="term" value="F:DNA binding"/>
    <property type="evidence" value="ECO:0007669"/>
    <property type="project" value="UniProtKB-KW"/>
</dbReference>
<dbReference type="InterPro" id="IPR036388">
    <property type="entry name" value="WH-like_DNA-bd_sf"/>
</dbReference>
<proteinExistence type="predicted"/>
<evidence type="ECO:0000259" key="4">
    <source>
        <dbReference type="PROSITE" id="PS51077"/>
    </source>
</evidence>
<dbReference type="InterPro" id="IPR029016">
    <property type="entry name" value="GAF-like_dom_sf"/>
</dbReference>
<feature type="domain" description="HTH iclR-type" evidence="4">
    <location>
        <begin position="14"/>
        <end position="74"/>
    </location>
</feature>
<dbReference type="GO" id="GO:0045892">
    <property type="term" value="P:negative regulation of DNA-templated transcription"/>
    <property type="evidence" value="ECO:0007669"/>
    <property type="project" value="TreeGrafter"/>
</dbReference>
<dbReference type="RefSeq" id="WP_014977320.1">
    <property type="nucleotide sequence ID" value="NC_018678.1"/>
</dbReference>
<keyword evidence="2" id="KW-0238">DNA-binding</keyword>
<dbReference type="GO" id="GO:0003700">
    <property type="term" value="F:DNA-binding transcription factor activity"/>
    <property type="evidence" value="ECO:0007669"/>
    <property type="project" value="TreeGrafter"/>
</dbReference>
<dbReference type="SUPFAM" id="SSF46785">
    <property type="entry name" value="Winged helix' DNA-binding domain"/>
    <property type="match status" value="1"/>
</dbReference>
<dbReference type="Proteomes" id="UP000006296">
    <property type="component" value="Chromosome"/>
</dbReference>
<dbReference type="Pfam" id="PF01614">
    <property type="entry name" value="IclR_C"/>
    <property type="match status" value="1"/>
</dbReference>
<evidence type="ECO:0000256" key="3">
    <source>
        <dbReference type="ARBA" id="ARBA00023163"/>
    </source>
</evidence>
<dbReference type="InterPro" id="IPR014757">
    <property type="entry name" value="Tscrpt_reg_IclR_C"/>
</dbReference>
<dbReference type="AlphaFoldDB" id="A0AB33A1P4"/>
<dbReference type="SUPFAM" id="SSF55781">
    <property type="entry name" value="GAF domain-like"/>
    <property type="match status" value="1"/>
</dbReference>
<dbReference type="PROSITE" id="PS51078">
    <property type="entry name" value="ICLR_ED"/>
    <property type="match status" value="1"/>
</dbReference>
<evidence type="ECO:0000313" key="7">
    <source>
        <dbReference type="Proteomes" id="UP000006296"/>
    </source>
</evidence>
<evidence type="ECO:0000256" key="2">
    <source>
        <dbReference type="ARBA" id="ARBA00023125"/>
    </source>
</evidence>
<dbReference type="InterPro" id="IPR050707">
    <property type="entry name" value="HTH_MetabolicPath_Reg"/>
</dbReference>
<evidence type="ECO:0000256" key="1">
    <source>
        <dbReference type="ARBA" id="ARBA00023015"/>
    </source>
</evidence>
<dbReference type="KEGG" id="amg:AMEC673_15540"/>
<dbReference type="PANTHER" id="PTHR30136">
    <property type="entry name" value="HELIX-TURN-HELIX TRANSCRIPTIONAL REGULATOR, ICLR FAMILY"/>
    <property type="match status" value="1"/>
</dbReference>
<dbReference type="Pfam" id="PF09339">
    <property type="entry name" value="HTH_IclR"/>
    <property type="match status" value="1"/>
</dbReference>
<keyword evidence="3" id="KW-0804">Transcription</keyword>
<dbReference type="EMBL" id="CP003844">
    <property type="protein sequence ID" value="AFT75790.1"/>
    <property type="molecule type" value="Genomic_DNA"/>
</dbReference>
<dbReference type="PANTHER" id="PTHR30136:SF34">
    <property type="entry name" value="TRANSCRIPTIONAL REGULATOR"/>
    <property type="match status" value="1"/>
</dbReference>
<evidence type="ECO:0000313" key="6">
    <source>
        <dbReference type="EMBL" id="AFT75790.1"/>
    </source>
</evidence>
<gene>
    <name evidence="6" type="ordered locus">AMEC673_15540</name>
</gene>
<keyword evidence="1" id="KW-0805">Transcription regulation</keyword>
<accession>A0AB33A1P4</accession>
<dbReference type="InterPro" id="IPR005471">
    <property type="entry name" value="Tscrpt_reg_IclR_N"/>
</dbReference>
<dbReference type="SMART" id="SM00346">
    <property type="entry name" value="HTH_ICLR"/>
    <property type="match status" value="1"/>
</dbReference>
<name>A0AB33A1P4_ALTME</name>